<dbReference type="AlphaFoldDB" id="A0A5M4FHV6"/>
<dbReference type="Proteomes" id="UP000380867">
    <property type="component" value="Unassembled WGS sequence"/>
</dbReference>
<accession>A0A5M4FHV6</accession>
<dbReference type="RefSeq" id="WP_149687937.1">
    <property type="nucleotide sequence ID" value="NZ_SDPQ02000001.1"/>
</dbReference>
<keyword evidence="1" id="KW-0812">Transmembrane</keyword>
<evidence type="ECO:0000256" key="1">
    <source>
        <dbReference type="SAM" id="Phobius"/>
    </source>
</evidence>
<feature type="transmembrane region" description="Helical" evidence="1">
    <location>
        <begin position="12"/>
        <end position="32"/>
    </location>
</feature>
<reference evidence="2" key="1">
    <citation type="submission" date="2019-09" db="EMBL/GenBank/DDBJ databases">
        <authorList>
            <person name="Li J."/>
        </authorList>
    </citation>
    <scope>NUCLEOTIDE SEQUENCE [LARGE SCALE GENOMIC DNA]</scope>
    <source>
        <strain evidence="2">JCM 14732</strain>
    </source>
</reference>
<comment type="caution">
    <text evidence="2">The sequence shown here is derived from an EMBL/GenBank/DDBJ whole genome shotgun (WGS) entry which is preliminary data.</text>
</comment>
<organism evidence="2 3">
    <name type="scientific">Aeromicrobium ginsengisoli</name>
    <dbReference type="NCBI Taxonomy" id="363867"/>
    <lineage>
        <taxon>Bacteria</taxon>
        <taxon>Bacillati</taxon>
        <taxon>Actinomycetota</taxon>
        <taxon>Actinomycetes</taxon>
        <taxon>Propionibacteriales</taxon>
        <taxon>Nocardioidaceae</taxon>
        <taxon>Aeromicrobium</taxon>
    </lineage>
</organism>
<keyword evidence="3" id="KW-1185">Reference proteome</keyword>
<sequence length="61" mass="6126">MSEHHPPEPSSTYTYAVGAGLGILVGGAVGLFAGDDLFLPAALLGAGIGIVVAFLVKAFLR</sequence>
<feature type="transmembrane region" description="Helical" evidence="1">
    <location>
        <begin position="38"/>
        <end position="60"/>
    </location>
</feature>
<proteinExistence type="predicted"/>
<keyword evidence="1" id="KW-1133">Transmembrane helix</keyword>
<gene>
    <name evidence="2" type="ORF">ESP70_003415</name>
</gene>
<keyword evidence="1" id="KW-0472">Membrane</keyword>
<dbReference type="EMBL" id="SDPQ02000001">
    <property type="protein sequence ID" value="KAA1399819.1"/>
    <property type="molecule type" value="Genomic_DNA"/>
</dbReference>
<evidence type="ECO:0000313" key="3">
    <source>
        <dbReference type="Proteomes" id="UP000380867"/>
    </source>
</evidence>
<evidence type="ECO:0000313" key="2">
    <source>
        <dbReference type="EMBL" id="KAA1399819.1"/>
    </source>
</evidence>
<protein>
    <submittedName>
        <fullName evidence="2">Uncharacterized protein</fullName>
    </submittedName>
</protein>
<name>A0A5M4FHV6_9ACTN</name>